<gene>
    <name evidence="2" type="ORF">EPI10_000873</name>
</gene>
<dbReference type="AlphaFoldDB" id="A0A5B6V965"/>
<keyword evidence="3" id="KW-1185">Reference proteome</keyword>
<dbReference type="EMBL" id="SMMG02000007">
    <property type="protein sequence ID" value="KAA3465732.1"/>
    <property type="molecule type" value="Genomic_DNA"/>
</dbReference>
<protein>
    <submittedName>
        <fullName evidence="2">Retrovirus-related Pol polyprotein from transposon TNT 1-94</fullName>
    </submittedName>
</protein>
<dbReference type="InterPro" id="IPR057670">
    <property type="entry name" value="SH3_retrovirus"/>
</dbReference>
<proteinExistence type="predicted"/>
<organism evidence="2 3">
    <name type="scientific">Gossypium australe</name>
    <dbReference type="NCBI Taxonomy" id="47621"/>
    <lineage>
        <taxon>Eukaryota</taxon>
        <taxon>Viridiplantae</taxon>
        <taxon>Streptophyta</taxon>
        <taxon>Embryophyta</taxon>
        <taxon>Tracheophyta</taxon>
        <taxon>Spermatophyta</taxon>
        <taxon>Magnoliopsida</taxon>
        <taxon>eudicotyledons</taxon>
        <taxon>Gunneridae</taxon>
        <taxon>Pentapetalae</taxon>
        <taxon>rosids</taxon>
        <taxon>malvids</taxon>
        <taxon>Malvales</taxon>
        <taxon>Malvaceae</taxon>
        <taxon>Malvoideae</taxon>
        <taxon>Gossypium</taxon>
    </lineage>
</organism>
<evidence type="ECO:0000313" key="2">
    <source>
        <dbReference type="EMBL" id="KAA3465732.1"/>
    </source>
</evidence>
<dbReference type="OrthoDB" id="1727805at2759"/>
<feature type="domain" description="Retroviral polymerase SH3-like" evidence="1">
    <location>
        <begin position="35"/>
        <end position="93"/>
    </location>
</feature>
<dbReference type="Pfam" id="PF25597">
    <property type="entry name" value="SH3_retrovirus"/>
    <property type="match status" value="1"/>
</dbReference>
<name>A0A5B6V965_9ROSI</name>
<sequence length="221" mass="25658">MTNYATIVYRNRFSSLYILIHSFFLQNLPLQVFGCTSFVHIHHNYCTKLDPKSLKCIVLGYSPNKKGYKFYSPIPRKVCNSMDVTFLETNLSFQNLTFKGRLQRNIRFGISFKTLKHLSIHQIQSLIHSLSLSMKQIQPRFSFPQSQSTQILHNLAHIILLIFIKDVCGCTEPPFGNYVAYWKLLHLYRAFVINLDSVKVPNSIQEALKGRAWKKAIEVEI</sequence>
<evidence type="ECO:0000313" key="3">
    <source>
        <dbReference type="Proteomes" id="UP000325315"/>
    </source>
</evidence>
<accession>A0A5B6V965</accession>
<comment type="caution">
    <text evidence="2">The sequence shown here is derived from an EMBL/GenBank/DDBJ whole genome shotgun (WGS) entry which is preliminary data.</text>
</comment>
<reference evidence="3" key="1">
    <citation type="journal article" date="2019" name="Plant Biotechnol. J.">
        <title>Genome sequencing of the Australian wild diploid species Gossypium australe highlights disease resistance and delayed gland morphogenesis.</title>
        <authorList>
            <person name="Cai Y."/>
            <person name="Cai X."/>
            <person name="Wang Q."/>
            <person name="Wang P."/>
            <person name="Zhang Y."/>
            <person name="Cai C."/>
            <person name="Xu Y."/>
            <person name="Wang K."/>
            <person name="Zhou Z."/>
            <person name="Wang C."/>
            <person name="Geng S."/>
            <person name="Li B."/>
            <person name="Dong Q."/>
            <person name="Hou Y."/>
            <person name="Wang H."/>
            <person name="Ai P."/>
            <person name="Liu Z."/>
            <person name="Yi F."/>
            <person name="Sun M."/>
            <person name="An G."/>
            <person name="Cheng J."/>
            <person name="Zhang Y."/>
            <person name="Shi Q."/>
            <person name="Xie Y."/>
            <person name="Shi X."/>
            <person name="Chang Y."/>
            <person name="Huang F."/>
            <person name="Chen Y."/>
            <person name="Hong S."/>
            <person name="Mi L."/>
            <person name="Sun Q."/>
            <person name="Zhang L."/>
            <person name="Zhou B."/>
            <person name="Peng R."/>
            <person name="Zhang X."/>
            <person name="Liu F."/>
        </authorList>
    </citation>
    <scope>NUCLEOTIDE SEQUENCE [LARGE SCALE GENOMIC DNA]</scope>
    <source>
        <strain evidence="3">cv. PA1801</strain>
    </source>
</reference>
<dbReference type="Proteomes" id="UP000325315">
    <property type="component" value="Unassembled WGS sequence"/>
</dbReference>
<evidence type="ECO:0000259" key="1">
    <source>
        <dbReference type="Pfam" id="PF25597"/>
    </source>
</evidence>